<dbReference type="InterPro" id="IPR003416">
    <property type="entry name" value="MgtC/SapB/SrpB/YhiD_fam"/>
</dbReference>
<dbReference type="EnsemblProtists" id="EOD20382">
    <property type="protein sequence ID" value="EOD20382"/>
    <property type="gene ID" value="EMIHUDRAFT_458559"/>
</dbReference>
<organism evidence="10 11">
    <name type="scientific">Emiliania huxleyi (strain CCMP1516)</name>
    <dbReference type="NCBI Taxonomy" id="280463"/>
    <lineage>
        <taxon>Eukaryota</taxon>
        <taxon>Haptista</taxon>
        <taxon>Haptophyta</taxon>
        <taxon>Prymnesiophyceae</taxon>
        <taxon>Isochrysidales</taxon>
        <taxon>Noelaerhabdaceae</taxon>
        <taxon>Emiliania</taxon>
    </lineage>
</organism>
<evidence type="ECO:0000313" key="11">
    <source>
        <dbReference type="Proteomes" id="UP000013827"/>
    </source>
</evidence>
<reference evidence="10" key="2">
    <citation type="submission" date="2024-10" db="UniProtKB">
        <authorList>
            <consortium name="EnsemblProtists"/>
        </authorList>
    </citation>
    <scope>IDENTIFICATION</scope>
</reference>
<dbReference type="RefSeq" id="XP_005772811.1">
    <property type="nucleotide sequence ID" value="XM_005772754.1"/>
</dbReference>
<dbReference type="PANTHER" id="PTHR33778:SF1">
    <property type="entry name" value="MAGNESIUM TRANSPORTER YHID-RELATED"/>
    <property type="match status" value="1"/>
</dbReference>
<evidence type="ECO:0000259" key="9">
    <source>
        <dbReference type="Pfam" id="PF02308"/>
    </source>
</evidence>
<dbReference type="InterPro" id="IPR049177">
    <property type="entry name" value="MgtC_SapB_SrpB_YhiD_N"/>
</dbReference>
<proteinExistence type="predicted"/>
<dbReference type="PaxDb" id="2903-EOD20382"/>
<dbReference type="PRINTS" id="PR01837">
    <property type="entry name" value="MGTCSAPBPROT"/>
</dbReference>
<name>A0A0D3JA47_EMIH1</name>
<reference evidence="11" key="1">
    <citation type="journal article" date="2013" name="Nature">
        <title>Pan genome of the phytoplankton Emiliania underpins its global distribution.</title>
        <authorList>
            <person name="Read B.A."/>
            <person name="Kegel J."/>
            <person name="Klute M.J."/>
            <person name="Kuo A."/>
            <person name="Lefebvre S.C."/>
            <person name="Maumus F."/>
            <person name="Mayer C."/>
            <person name="Miller J."/>
            <person name="Monier A."/>
            <person name="Salamov A."/>
            <person name="Young J."/>
            <person name="Aguilar M."/>
            <person name="Claverie J.M."/>
            <person name="Frickenhaus S."/>
            <person name="Gonzalez K."/>
            <person name="Herman E.K."/>
            <person name="Lin Y.C."/>
            <person name="Napier J."/>
            <person name="Ogata H."/>
            <person name="Sarno A.F."/>
            <person name="Shmutz J."/>
            <person name="Schroeder D."/>
            <person name="de Vargas C."/>
            <person name="Verret F."/>
            <person name="von Dassow P."/>
            <person name="Valentin K."/>
            <person name="Van de Peer Y."/>
            <person name="Wheeler G."/>
            <person name="Dacks J.B."/>
            <person name="Delwiche C.F."/>
            <person name="Dyhrman S.T."/>
            <person name="Glockner G."/>
            <person name="John U."/>
            <person name="Richards T."/>
            <person name="Worden A.Z."/>
            <person name="Zhang X."/>
            <person name="Grigoriev I.V."/>
            <person name="Allen A.E."/>
            <person name="Bidle K."/>
            <person name="Borodovsky M."/>
            <person name="Bowler C."/>
            <person name="Brownlee C."/>
            <person name="Cock J.M."/>
            <person name="Elias M."/>
            <person name="Gladyshev V.N."/>
            <person name="Groth M."/>
            <person name="Guda C."/>
            <person name="Hadaegh A."/>
            <person name="Iglesias-Rodriguez M.D."/>
            <person name="Jenkins J."/>
            <person name="Jones B.M."/>
            <person name="Lawson T."/>
            <person name="Leese F."/>
            <person name="Lindquist E."/>
            <person name="Lobanov A."/>
            <person name="Lomsadze A."/>
            <person name="Malik S.B."/>
            <person name="Marsh M.E."/>
            <person name="Mackinder L."/>
            <person name="Mock T."/>
            <person name="Mueller-Roeber B."/>
            <person name="Pagarete A."/>
            <person name="Parker M."/>
            <person name="Probert I."/>
            <person name="Quesneville H."/>
            <person name="Raines C."/>
            <person name="Rensing S.A."/>
            <person name="Riano-Pachon D.M."/>
            <person name="Richier S."/>
            <person name="Rokitta S."/>
            <person name="Shiraiwa Y."/>
            <person name="Soanes D.M."/>
            <person name="van der Giezen M."/>
            <person name="Wahlund T.M."/>
            <person name="Williams B."/>
            <person name="Wilson W."/>
            <person name="Wolfe G."/>
            <person name="Wurch L.L."/>
        </authorList>
    </citation>
    <scope>NUCLEOTIDE SEQUENCE</scope>
</reference>
<dbReference type="GeneID" id="17265927"/>
<keyword evidence="2" id="KW-1003">Cell membrane</keyword>
<evidence type="ECO:0000256" key="5">
    <source>
        <dbReference type="ARBA" id="ARBA00023136"/>
    </source>
</evidence>
<dbReference type="HOGENOM" id="CLU_935177_0_0_1"/>
<feature type="domain" description="MgtC/SapB/SrpB/YhiD N-terminal" evidence="9">
    <location>
        <begin position="192"/>
        <end position="283"/>
    </location>
</feature>
<evidence type="ECO:0000256" key="3">
    <source>
        <dbReference type="ARBA" id="ARBA00022692"/>
    </source>
</evidence>
<feature type="region of interest" description="Disordered" evidence="6">
    <location>
        <begin position="56"/>
        <end position="81"/>
    </location>
</feature>
<evidence type="ECO:0000256" key="2">
    <source>
        <dbReference type="ARBA" id="ARBA00022475"/>
    </source>
</evidence>
<dbReference type="KEGG" id="ehx:EMIHUDRAFT_458559"/>
<evidence type="ECO:0000256" key="8">
    <source>
        <dbReference type="SAM" id="SignalP"/>
    </source>
</evidence>
<evidence type="ECO:0000256" key="4">
    <source>
        <dbReference type="ARBA" id="ARBA00022989"/>
    </source>
</evidence>
<evidence type="ECO:0000313" key="10">
    <source>
        <dbReference type="EnsemblProtists" id="EOD20382"/>
    </source>
</evidence>
<dbReference type="Pfam" id="PF02308">
    <property type="entry name" value="MgtC"/>
    <property type="match status" value="1"/>
</dbReference>
<feature type="signal peptide" evidence="8">
    <location>
        <begin position="1"/>
        <end position="22"/>
    </location>
</feature>
<dbReference type="STRING" id="2903.R1CDA5"/>
<sequence length="298" mass="30851">MTATRPLTAALLALSLARPVSAHCVRLAPSPWSCVAERLPQPAAPRLRRSTAIAAALPDDPPAEPGGALGPSSGVPTDLAAPPDERLKLLERLIDERIRAIAATGDEDETPARQPGLRAVLLMLLLWSWPWALAALAGFLPLPAAVSRPQASAALALVSAQLETLRVVAARLLVATACGAMPRTHYRLHGGAGSALYTLASIFGIEGGDSVRAAAQICTGVGFIGAGVIAKGGGKSPVRGVTTACAVWVSAALGVVAASGMWLFALYSAGLSVTILRISRWYNRLLDEARWETGSASH</sequence>
<feature type="chain" id="PRO_5044291374" description="MgtC/SapB/SrpB/YhiD N-terminal domain-containing protein" evidence="8">
    <location>
        <begin position="23"/>
        <end position="298"/>
    </location>
</feature>
<evidence type="ECO:0000256" key="1">
    <source>
        <dbReference type="ARBA" id="ARBA00004651"/>
    </source>
</evidence>
<dbReference type="AlphaFoldDB" id="A0A0D3JA47"/>
<evidence type="ECO:0000256" key="7">
    <source>
        <dbReference type="SAM" id="Phobius"/>
    </source>
</evidence>
<keyword evidence="8" id="KW-0732">Signal</keyword>
<accession>A0A0D3JA47</accession>
<keyword evidence="3 7" id="KW-0812">Transmembrane</keyword>
<keyword evidence="11" id="KW-1185">Reference proteome</keyword>
<evidence type="ECO:0000256" key="6">
    <source>
        <dbReference type="SAM" id="MobiDB-lite"/>
    </source>
</evidence>
<keyword evidence="5 7" id="KW-0472">Membrane</keyword>
<feature type="transmembrane region" description="Helical" evidence="7">
    <location>
        <begin position="246"/>
        <end position="276"/>
    </location>
</feature>
<dbReference type="GO" id="GO:0005886">
    <property type="term" value="C:plasma membrane"/>
    <property type="evidence" value="ECO:0007669"/>
    <property type="project" value="UniProtKB-SubCell"/>
</dbReference>
<dbReference type="PANTHER" id="PTHR33778">
    <property type="entry name" value="PROTEIN MGTC"/>
    <property type="match status" value="1"/>
</dbReference>
<protein>
    <recommendedName>
        <fullName evidence="9">MgtC/SapB/SrpB/YhiD N-terminal domain-containing protein</fullName>
    </recommendedName>
</protein>
<dbReference type="Proteomes" id="UP000013827">
    <property type="component" value="Unassembled WGS sequence"/>
</dbReference>
<comment type="subcellular location">
    <subcellularLocation>
        <location evidence="1">Cell membrane</location>
        <topology evidence="1">Multi-pass membrane protein</topology>
    </subcellularLocation>
</comment>
<keyword evidence="4 7" id="KW-1133">Transmembrane helix</keyword>